<protein>
    <submittedName>
        <fullName evidence="12">PD-(D/E)XK nuclease family protein</fullName>
    </submittedName>
</protein>
<feature type="domain" description="PD-(D/E)XK endonuclease-like" evidence="10">
    <location>
        <begin position="737"/>
        <end position="1078"/>
    </location>
</feature>
<dbReference type="GO" id="GO:0003677">
    <property type="term" value="F:DNA binding"/>
    <property type="evidence" value="ECO:0007669"/>
    <property type="project" value="UniProtKB-KW"/>
</dbReference>
<dbReference type="EMBL" id="CP095007">
    <property type="protein sequence ID" value="UOO96917.1"/>
    <property type="molecule type" value="Genomic_DNA"/>
</dbReference>
<keyword evidence="1" id="KW-0540">Nuclease</keyword>
<gene>
    <name evidence="11" type="ORF">GCM10008985_05240</name>
    <name evidence="12" type="ORF">MUK72_17035</name>
</gene>
<keyword evidence="7" id="KW-0238">DNA-binding</keyword>
<dbReference type="Gene3D" id="1.10.486.10">
    <property type="entry name" value="PCRA, domain 4"/>
    <property type="match status" value="1"/>
</dbReference>
<accession>A0AAV3SCE5</accession>
<dbReference type="GO" id="GO:0004527">
    <property type="term" value="F:exonuclease activity"/>
    <property type="evidence" value="ECO:0007669"/>
    <property type="project" value="UniProtKB-KW"/>
</dbReference>
<dbReference type="AlphaFoldDB" id="A0AAV3SCE5"/>
<dbReference type="RefSeq" id="WP_244706089.1">
    <property type="nucleotide sequence ID" value="NZ_BAAADN010000008.1"/>
</dbReference>
<proteinExistence type="predicted"/>
<evidence type="ECO:0000313" key="14">
    <source>
        <dbReference type="Proteomes" id="UP001500962"/>
    </source>
</evidence>
<keyword evidence="4" id="KW-0378">Hydrolase</keyword>
<dbReference type="Pfam" id="PF12705">
    <property type="entry name" value="PDDEXK_1"/>
    <property type="match status" value="1"/>
</dbReference>
<dbReference type="Proteomes" id="UP001500962">
    <property type="component" value="Unassembled WGS sequence"/>
</dbReference>
<name>A0AAV3SCE5_HALDO</name>
<keyword evidence="12" id="KW-0614">Plasmid</keyword>
<evidence type="ECO:0000256" key="2">
    <source>
        <dbReference type="ARBA" id="ARBA00022741"/>
    </source>
</evidence>
<sequence>MSQQLLLTGPHLPALESHIFDILVDDVGTQPESILYITPQDYPRDATRDRWREFGSPAVLRIDTFDEFVFECYERDQYKGRVTHIDQPLLSRLVELGVESIASNGNPLNTGDRFPRSGLIREAQGLFTKMEFAGQLSPEEMQHRLEEEGMDDRAAYIEELATQIESARTEVLADELSETFRTEQMHHVTTMSSSLEDVFPSIDAVVISGFTRFDVLEMDLLERIVETWPTVALLPLQVNCDSAVGVDSGLTHALQTYLDLDFSYEYHDGNDAASTGPRQRITRNLYRHPERSPTTDDIDVPALDLTFHAPETVPDELRDIARDIRTQLAGSADPEDIGIVLTNPDQYTEQVQETFETYNIPFSIQTETPLSETAIGDAVRTICQLAREPRSFDSLLHLLTNPLVAATHEGTPLDHRNLTRVAARAETNRLDTTLDHIDDEVAATIESLLHDASALSTVSLDSLSGELYALLERLGVIAALADDSDLSATFRATELRARDSLNNVLETLALTESMADPTVGNSVDRLERALSGISVRHTGHPPDESVVVCTLAESLPRDFEHVYILGLTSTHFPSDPNRTAFTRSVYDAHPDFEQTDASAEARYYFGALLSSETSLHLSSPQRSVSGEPYVEADVLTELRRVVDLSEITSESSPTEPGYQEDVQWSIGEVLGKTSTDQARDLVEQAVEADTFDGDQQSRIEAGTSCAAARASPELTEYDGQLTTETVSQVHSDTREPYSASRLERYGVCGFKYYMKHVLDIEAPESLTREPDAGTRGSYIHDVLERYYLSLQSTNGEPVDPSGDFQTRQERLLEVAFKRLDQAFDEYSTTGFQAEWLMKVLAGLGTPETNRYYGPDEEMQDDRPVARGLFYRFLEHEFDEPAKTTVRPTWFEARIGNPYDAGTPMQDNPTRIETPQGSVPIHGLIDRLGTVPGTDPTQVVVRDYKTGSNIPSENDALLGLKFQLPMYALMVEDALGDVETVGGAYYQVSPPSSTNSRSGLLASQEQTTYHGSDEVETPLLRHSYPHFETHDAFRRFVEETTPRRLGELASGITEGRFHPTVLDPSDAGCRYCDYAHVCDVRSHQRRDVIDAIDEAGIPAYIPPKARDQDVEDVVGVE</sequence>
<dbReference type="InterPro" id="IPR038726">
    <property type="entry name" value="PDDEXK_AddAB-type"/>
</dbReference>
<evidence type="ECO:0000256" key="6">
    <source>
        <dbReference type="ARBA" id="ARBA00022840"/>
    </source>
</evidence>
<organism evidence="11 14">
    <name type="scientific">Halococcus dombrowskii</name>
    <dbReference type="NCBI Taxonomy" id="179637"/>
    <lineage>
        <taxon>Archaea</taxon>
        <taxon>Methanobacteriati</taxon>
        <taxon>Methanobacteriota</taxon>
        <taxon>Stenosarchaea group</taxon>
        <taxon>Halobacteria</taxon>
        <taxon>Halobacteriales</taxon>
        <taxon>Halococcaceae</taxon>
        <taxon>Halococcus</taxon>
    </lineage>
</organism>
<feature type="compositionally biased region" description="Polar residues" evidence="9">
    <location>
        <begin position="989"/>
        <end position="1009"/>
    </location>
</feature>
<evidence type="ECO:0000256" key="7">
    <source>
        <dbReference type="ARBA" id="ARBA00023125"/>
    </source>
</evidence>
<keyword evidence="8" id="KW-0234">DNA repair</keyword>
<dbReference type="GeneID" id="71763589"/>
<evidence type="ECO:0000259" key="10">
    <source>
        <dbReference type="Pfam" id="PF12705"/>
    </source>
</evidence>
<evidence type="ECO:0000256" key="1">
    <source>
        <dbReference type="ARBA" id="ARBA00022722"/>
    </source>
</evidence>
<evidence type="ECO:0000256" key="3">
    <source>
        <dbReference type="ARBA" id="ARBA00022763"/>
    </source>
</evidence>
<dbReference type="Gene3D" id="3.90.320.10">
    <property type="match status" value="1"/>
</dbReference>
<evidence type="ECO:0000313" key="13">
    <source>
        <dbReference type="Proteomes" id="UP000830542"/>
    </source>
</evidence>
<dbReference type="GO" id="GO:0006281">
    <property type="term" value="P:DNA repair"/>
    <property type="evidence" value="ECO:0007669"/>
    <property type="project" value="UniProtKB-KW"/>
</dbReference>
<evidence type="ECO:0000256" key="8">
    <source>
        <dbReference type="ARBA" id="ARBA00023204"/>
    </source>
</evidence>
<dbReference type="PANTHER" id="PTHR30591">
    <property type="entry name" value="RECBCD ENZYME SUBUNIT RECC"/>
    <property type="match status" value="1"/>
</dbReference>
<reference evidence="11" key="1">
    <citation type="journal article" date="2014" name="Int. J. Syst. Evol. Microbiol.">
        <title>Complete genome sequence of Corynebacterium casei LMG S-19264T (=DSM 44701T), isolated from a smear-ripened cheese.</title>
        <authorList>
            <consortium name="US DOE Joint Genome Institute (JGI-PGF)"/>
            <person name="Walter F."/>
            <person name="Albersmeier A."/>
            <person name="Kalinowski J."/>
            <person name="Ruckert C."/>
        </authorList>
    </citation>
    <scope>NUCLEOTIDE SEQUENCE</scope>
    <source>
        <strain evidence="11">JCM 12289</strain>
    </source>
</reference>
<evidence type="ECO:0000256" key="9">
    <source>
        <dbReference type="SAM" id="MobiDB-lite"/>
    </source>
</evidence>
<dbReference type="EMBL" id="BAAADN010000008">
    <property type="protein sequence ID" value="GAA0452520.1"/>
    <property type="molecule type" value="Genomic_DNA"/>
</dbReference>
<dbReference type="GO" id="GO:0005524">
    <property type="term" value="F:ATP binding"/>
    <property type="evidence" value="ECO:0007669"/>
    <property type="project" value="UniProtKB-KW"/>
</dbReference>
<keyword evidence="13" id="KW-1185">Reference proteome</keyword>
<evidence type="ECO:0000313" key="12">
    <source>
        <dbReference type="EMBL" id="UOO96917.1"/>
    </source>
</evidence>
<evidence type="ECO:0000313" key="11">
    <source>
        <dbReference type="EMBL" id="GAA0452520.1"/>
    </source>
</evidence>
<dbReference type="SUPFAM" id="SSF52540">
    <property type="entry name" value="P-loop containing nucleoside triphosphate hydrolases"/>
    <property type="match status" value="1"/>
</dbReference>
<evidence type="ECO:0000256" key="5">
    <source>
        <dbReference type="ARBA" id="ARBA00022839"/>
    </source>
</evidence>
<feature type="region of interest" description="Disordered" evidence="9">
    <location>
        <begin position="989"/>
        <end position="1011"/>
    </location>
</feature>
<dbReference type="PANTHER" id="PTHR30591:SF1">
    <property type="entry name" value="RECBCD ENZYME SUBUNIT RECC"/>
    <property type="match status" value="1"/>
</dbReference>
<dbReference type="GO" id="GO:0006310">
    <property type="term" value="P:DNA recombination"/>
    <property type="evidence" value="ECO:0007669"/>
    <property type="project" value="TreeGrafter"/>
</dbReference>
<dbReference type="KEGG" id="hdo:MUK72_17035"/>
<dbReference type="InterPro" id="IPR011604">
    <property type="entry name" value="PDDEXK-like_dom_sf"/>
</dbReference>
<keyword evidence="3" id="KW-0227">DNA damage</keyword>
<dbReference type="Gene3D" id="3.40.50.300">
    <property type="entry name" value="P-loop containing nucleotide triphosphate hydrolases"/>
    <property type="match status" value="1"/>
</dbReference>
<keyword evidence="6" id="KW-0067">ATP-binding</keyword>
<keyword evidence="5" id="KW-0269">Exonuclease</keyword>
<dbReference type="Proteomes" id="UP000830542">
    <property type="component" value="Plasmid unnamed2"/>
</dbReference>
<keyword evidence="2" id="KW-0547">Nucleotide-binding</keyword>
<geneLocation type="plasmid" evidence="12 13">
    <name>unnamed2</name>
</geneLocation>
<evidence type="ECO:0000256" key="4">
    <source>
        <dbReference type="ARBA" id="ARBA00022801"/>
    </source>
</evidence>
<dbReference type="InterPro" id="IPR027417">
    <property type="entry name" value="P-loop_NTPase"/>
</dbReference>
<reference evidence="12" key="2">
    <citation type="submission" date="2022-04" db="EMBL/GenBank/DDBJ databases">
        <title>Sequencing and genomic assembly of Halococcus dombrowskii.</title>
        <authorList>
            <person name="Lim S.W."/>
            <person name="MacLea K.S."/>
        </authorList>
    </citation>
    <scope>NUCLEOTIDE SEQUENCE</scope>
    <source>
        <strain evidence="12">H4</strain>
        <plasmid evidence="12">unnamed2</plasmid>
    </source>
</reference>
<reference evidence="11" key="3">
    <citation type="submission" date="2023-12" db="EMBL/GenBank/DDBJ databases">
        <authorList>
            <person name="Sun Q."/>
            <person name="Inoue M."/>
        </authorList>
    </citation>
    <scope>NUCLEOTIDE SEQUENCE</scope>
    <source>
        <strain evidence="11">JCM 12289</strain>
    </source>
</reference>